<dbReference type="Proteomes" id="UP000785679">
    <property type="component" value="Unassembled WGS sequence"/>
</dbReference>
<reference evidence="1" key="1">
    <citation type="submission" date="2019-06" db="EMBL/GenBank/DDBJ databases">
        <authorList>
            <person name="Zheng W."/>
        </authorList>
    </citation>
    <scope>NUCLEOTIDE SEQUENCE</scope>
    <source>
        <strain evidence="1">QDHG01</strain>
    </source>
</reference>
<organism evidence="1 2">
    <name type="scientific">Halteria grandinella</name>
    <dbReference type="NCBI Taxonomy" id="5974"/>
    <lineage>
        <taxon>Eukaryota</taxon>
        <taxon>Sar</taxon>
        <taxon>Alveolata</taxon>
        <taxon>Ciliophora</taxon>
        <taxon>Intramacronucleata</taxon>
        <taxon>Spirotrichea</taxon>
        <taxon>Stichotrichia</taxon>
        <taxon>Sporadotrichida</taxon>
        <taxon>Halteriidae</taxon>
        <taxon>Halteria</taxon>
    </lineage>
</organism>
<name>A0A8J8P5H9_HALGN</name>
<gene>
    <name evidence="1" type="ORF">FGO68_gene11215</name>
</gene>
<evidence type="ECO:0000313" key="2">
    <source>
        <dbReference type="Proteomes" id="UP000785679"/>
    </source>
</evidence>
<protein>
    <submittedName>
        <fullName evidence="1">Uncharacterized protein</fullName>
    </submittedName>
</protein>
<comment type="caution">
    <text evidence="1">The sequence shown here is derived from an EMBL/GenBank/DDBJ whole genome shotgun (WGS) entry which is preliminary data.</text>
</comment>
<evidence type="ECO:0000313" key="1">
    <source>
        <dbReference type="EMBL" id="TNV87477.1"/>
    </source>
</evidence>
<proteinExistence type="predicted"/>
<dbReference type="EMBL" id="RRYP01000412">
    <property type="protein sequence ID" value="TNV87477.1"/>
    <property type="molecule type" value="Genomic_DNA"/>
</dbReference>
<accession>A0A8J8P5H9</accession>
<sequence>MGVRMIGGMVGDTKINCLDYAQISGVDMLLYGGNTQSTDLVRHHESGILIYQTYSGQIKWRKEIYVTGFDLEFFDCFILNDKVVALSYLYAIMVWLDIVDGSLLKATNIDQSNNPGGTLKAHQKSMMKINDNQLLFSYFYITIKQSELLLVDTSGGLSSIGLHAYKLYQNQMIEESVYEPRSAKLKIDGAGNAIYYFPTRSQAPPSLFSASLSKMTINPTTFASTEIQDHFKMTTTTPNQAEFNTLRLKEFDTDAPQTQYLLVFENDPPLCKLYLTYRNTGFNGNGPKNFYLHDPAYWFYVKEVLITSGGDYYMMITLRRVAAPNEARDHIVRVSETSSVALALQWILVESIDASFVYNRFRQVDTNKFIYNYAGKVLTTDPAYTSTVMNSWVGSYPLGSMSWDCRAQSNPTYGANVVTPVAHTIQIDVGFTSTATVVGAGITIVDLTSVSTSLDLFSTNTRTVLYCMTRRTEKYAPLIASAIAYDTSQTATLSTSFLQDPRMGSIVDSCDLEDLHYELRINQGTTTVAMPAEVTLVQSGGVYSIEVGPYATPDQKVYSMSLAIVDTFGASVSANFILILINPTTTDCKNNILSPPIIQDQTYIVGDTAAFFRAEFLHPGASGPTDCATLVQWSTIAVQPSGLAGGLPVTLMNFFPVRHSFYVYTEDESMIGTYEISITAILPVLDNQLKIKQATTKFKLKVITWQMHTDEYCQLLPPNIVDQAFNPSSQSGSIELGSFALSSTRCEKIFEARGETISYNIYNALYRDQTTKFMAPCITVFEMNQKLYVAYEKKPGCTSTTTAYDIRIEAFIKSNGTDFRRLSNITSMQVVLTNDGYCWNKRIYPPPPLWGKTRNDLVQYIDVQGIKTPKTMNIYHNSFHAEDGWCGFNQYTGYLSYFMNAYTGTWLEFYWDNVYINQPTELYDIYIRTIRYNSFHLGQYFITLKLFDSTACTIQVDKNTVLSYSFNTYSKPKTYEMLPMIRNEQCMYKKLRYTLEMSNGFAFPGFLDFLETPFQRVFELKNTPSFTDVGTFYLSYRGEYNPYLYAATTITVTVTYAPSTFAKDIKPFLNLPTEITIQAEEKIQINVVSKCKLKYRCTPFYKGQAEMPEFALFESELCAFVFTPTDLHLGRHPFQIGILEENILVSPVANLKVITAVTVTPSKKYLHNQRNDKLRAYDALFSVTYKIQSISSWGIVEIKFNKKMKTIQKIDELLPTDMIVKMISNEGEKETNIEWLPISFDKLNSVLKIQLYFQNPAQVSSSQDKDVLQLRFNKTQYFQQQQEAKYADSFNEVTKQIPRQNALDQATLERLTKGLGYMQGATNSLMFGNLGLNILMQDTKIIISIQVCISLAPLGNDQYTLDHHYCTPV</sequence>
<keyword evidence="2" id="KW-1185">Reference proteome</keyword>